<dbReference type="Proteomes" id="UP001295423">
    <property type="component" value="Unassembled WGS sequence"/>
</dbReference>
<dbReference type="InterPro" id="IPR011701">
    <property type="entry name" value="MFS"/>
</dbReference>
<feature type="transmembrane region" description="Helical" evidence="8">
    <location>
        <begin position="106"/>
        <end position="127"/>
    </location>
</feature>
<dbReference type="InterPro" id="IPR036259">
    <property type="entry name" value="MFS_trans_sf"/>
</dbReference>
<comment type="caution">
    <text evidence="9">The sequence shown here is derived from an EMBL/GenBank/DDBJ whole genome shotgun (WGS) entry which is preliminary data.</text>
</comment>
<keyword evidence="3 8" id="KW-0812">Transmembrane</keyword>
<keyword evidence="2" id="KW-0813">Transport</keyword>
<name>A0AAD2JI44_9STRA</name>
<evidence type="ECO:0000256" key="5">
    <source>
        <dbReference type="ARBA" id="ARBA00023136"/>
    </source>
</evidence>
<evidence type="ECO:0000256" key="8">
    <source>
        <dbReference type="SAM" id="Phobius"/>
    </source>
</evidence>
<dbReference type="Pfam" id="PF07690">
    <property type="entry name" value="MFS_1"/>
    <property type="match status" value="1"/>
</dbReference>
<dbReference type="Gene3D" id="1.20.1250.20">
    <property type="entry name" value="MFS general substrate transporter like domains"/>
    <property type="match status" value="1"/>
</dbReference>
<accession>A0AAD2JI44</accession>
<feature type="transmembrane region" description="Helical" evidence="8">
    <location>
        <begin position="283"/>
        <end position="303"/>
    </location>
</feature>
<proteinExistence type="inferred from homology"/>
<evidence type="ECO:0000313" key="10">
    <source>
        <dbReference type="Proteomes" id="UP001295423"/>
    </source>
</evidence>
<evidence type="ECO:0000256" key="6">
    <source>
        <dbReference type="ARBA" id="ARBA00024338"/>
    </source>
</evidence>
<dbReference type="AlphaFoldDB" id="A0AAD2JI44"/>
<evidence type="ECO:0000256" key="2">
    <source>
        <dbReference type="ARBA" id="ARBA00022448"/>
    </source>
</evidence>
<feature type="transmembrane region" description="Helical" evidence="8">
    <location>
        <begin position="356"/>
        <end position="378"/>
    </location>
</feature>
<evidence type="ECO:0000256" key="1">
    <source>
        <dbReference type="ARBA" id="ARBA00004141"/>
    </source>
</evidence>
<reference evidence="9" key="1">
    <citation type="submission" date="2023-08" db="EMBL/GenBank/DDBJ databases">
        <authorList>
            <person name="Audoor S."/>
            <person name="Bilcke G."/>
        </authorList>
    </citation>
    <scope>NUCLEOTIDE SEQUENCE</scope>
</reference>
<comment type="similarity">
    <text evidence="6">Belongs to the major facilitator superfamily. Spinster (TC 2.A.1.49) family.</text>
</comment>
<dbReference type="InterPro" id="IPR044770">
    <property type="entry name" value="MFS_spinster-like"/>
</dbReference>
<feature type="region of interest" description="Disordered" evidence="7">
    <location>
        <begin position="1"/>
        <end position="48"/>
    </location>
</feature>
<sequence length="514" mass="55907">MMKNADPRLDEGLRHRPSPIIVRTAPQTTTTLSASKNSTNQEESETTATSHSALSLRSLISNQVALCTLPILILVVIASLDNADKQLLASSFPVLEKTLHLDVKTLGYFSLFSNLSYALSLPLWGYLMHKYGIAYVHVILAGACASWGVATIGIAVWSSSTIGQAILRSTNGVMLGSILPLSQTLLVELVSVSMRGRAFGWMGLCEKLAGSLSSASVVYWEDHWQYSYWLLGSFSIVMAMVAYKVLNPSTILKNKSSSDPSRPFSPTKQDEPKLSLRQIVRRILRLPAFSCMVAQGVFGGTPWDMMSFLLLLNDWRGFTKEEIVSIQFTSGLTATIGAWLGGVLGDYAAARAASKGRIFVAFISVVGGIPLYGLFLFAKSYRAGLLWINLFSLWATWTPSAALRPICADLTRNSSERAQIIAMWIVLEKASGALFGAPLVGYLTSNMLGGDEADEPPAEKARTLANNLFFLSSLFWTICAGFWIGMGMTIQQSLSISQAPDDKNAKASEMNPLV</sequence>
<feature type="transmembrane region" description="Helical" evidence="8">
    <location>
        <begin position="323"/>
        <end position="344"/>
    </location>
</feature>
<dbReference type="PANTHER" id="PTHR23505:SF52">
    <property type="entry name" value="MAJOR FACILITATOR SUPERFAMILY PROTEIN"/>
    <property type="match status" value="1"/>
</dbReference>
<dbReference type="GO" id="GO:0016020">
    <property type="term" value="C:membrane"/>
    <property type="evidence" value="ECO:0007669"/>
    <property type="project" value="UniProtKB-SubCell"/>
</dbReference>
<gene>
    <name evidence="9" type="ORF">CYCCA115_LOCUS13443</name>
</gene>
<dbReference type="PANTHER" id="PTHR23505">
    <property type="entry name" value="SPINSTER"/>
    <property type="match status" value="1"/>
</dbReference>
<organism evidence="9 10">
    <name type="scientific">Cylindrotheca closterium</name>
    <dbReference type="NCBI Taxonomy" id="2856"/>
    <lineage>
        <taxon>Eukaryota</taxon>
        <taxon>Sar</taxon>
        <taxon>Stramenopiles</taxon>
        <taxon>Ochrophyta</taxon>
        <taxon>Bacillariophyta</taxon>
        <taxon>Bacillariophyceae</taxon>
        <taxon>Bacillariophycidae</taxon>
        <taxon>Bacillariales</taxon>
        <taxon>Bacillariaceae</taxon>
        <taxon>Cylindrotheca</taxon>
    </lineage>
</organism>
<keyword evidence="5 8" id="KW-0472">Membrane</keyword>
<protein>
    <recommendedName>
        <fullName evidence="11">Major facilitator superfamily (MFS) profile domain-containing protein</fullName>
    </recommendedName>
</protein>
<comment type="subcellular location">
    <subcellularLocation>
        <location evidence="1">Membrane</location>
        <topology evidence="1">Multi-pass membrane protein</topology>
    </subcellularLocation>
</comment>
<keyword evidence="10" id="KW-1185">Reference proteome</keyword>
<feature type="transmembrane region" description="Helical" evidence="8">
    <location>
        <begin position="226"/>
        <end position="246"/>
    </location>
</feature>
<dbReference type="GO" id="GO:0022857">
    <property type="term" value="F:transmembrane transporter activity"/>
    <property type="evidence" value="ECO:0007669"/>
    <property type="project" value="InterPro"/>
</dbReference>
<evidence type="ECO:0000256" key="3">
    <source>
        <dbReference type="ARBA" id="ARBA00022692"/>
    </source>
</evidence>
<dbReference type="SUPFAM" id="SSF103473">
    <property type="entry name" value="MFS general substrate transporter"/>
    <property type="match status" value="1"/>
</dbReference>
<feature type="compositionally biased region" description="Basic and acidic residues" evidence="7">
    <location>
        <begin position="1"/>
        <end position="14"/>
    </location>
</feature>
<evidence type="ECO:0000313" key="9">
    <source>
        <dbReference type="EMBL" id="CAJ1952224.1"/>
    </source>
</evidence>
<feature type="transmembrane region" description="Helical" evidence="8">
    <location>
        <begin position="384"/>
        <end position="403"/>
    </location>
</feature>
<feature type="transmembrane region" description="Helical" evidence="8">
    <location>
        <begin position="59"/>
        <end position="80"/>
    </location>
</feature>
<feature type="transmembrane region" description="Helical" evidence="8">
    <location>
        <begin position="464"/>
        <end position="484"/>
    </location>
</feature>
<evidence type="ECO:0000256" key="4">
    <source>
        <dbReference type="ARBA" id="ARBA00022989"/>
    </source>
</evidence>
<feature type="transmembrane region" description="Helical" evidence="8">
    <location>
        <begin position="134"/>
        <end position="157"/>
    </location>
</feature>
<evidence type="ECO:0008006" key="11">
    <source>
        <dbReference type="Google" id="ProtNLM"/>
    </source>
</evidence>
<keyword evidence="4 8" id="KW-1133">Transmembrane helix</keyword>
<feature type="compositionally biased region" description="Polar residues" evidence="7">
    <location>
        <begin position="25"/>
        <end position="48"/>
    </location>
</feature>
<evidence type="ECO:0000256" key="7">
    <source>
        <dbReference type="SAM" id="MobiDB-lite"/>
    </source>
</evidence>
<dbReference type="EMBL" id="CAKOGP040001803">
    <property type="protein sequence ID" value="CAJ1952224.1"/>
    <property type="molecule type" value="Genomic_DNA"/>
</dbReference>